<dbReference type="OrthoDB" id="344301at2"/>
<evidence type="ECO:0000313" key="7">
    <source>
        <dbReference type="Proteomes" id="UP000248924"/>
    </source>
</evidence>
<sequence length="552" mass="55728">MRRRVAGVSVLAVLASLAVSAPAQAADEFRTITRDGLVLQHHRVAKAATPVKGTGVTRSDFDGDGVDDIAASADPLNHSQLPYFPSGMVVVRYSSAPQVDYLMGSLLPDGRSSFGIALVAGDFNGDGYDDLAIGDADEIDTRNKAYGGGVWIIPGSRTGLLVDSTRHFNQSSPGVPGESENYDGFGASLAAGDINGDGRDDLAIGAFKESIGSVAEAGAVTVLYGGSGGLTGTGAQQLHQNQAAVPGTAERRDHFGMALAIGKVNNNKYADLVIGAPHENDGQSIWNGTGMVTLMWGSASGVKLSGATSVTGAGVYKATGRSDTIAWYLGMSLAIGDVNGDGLGEVIAGAPNAQTPHLDGGLIAVFTGRTGGLSGSAVKIITQRTAGVPGSPEDQDRFGATLAVGDVTGDGRADVLVGAYTEAIGTKAEAGMIALLKGSSSGLAGSGAQGFDQNHPVVPGAAEKGDQFGSSAALLNLNGTGPLDAIVSSPGEEVAGDLVGYGSGTLSRFHGASGGLVPLSGSWSGRSLNTDRVQLTNYGARIAGPQSSGPWW</sequence>
<dbReference type="SMART" id="SM00191">
    <property type="entry name" value="Int_alpha"/>
    <property type="match status" value="6"/>
</dbReference>
<evidence type="ECO:0000313" key="6">
    <source>
        <dbReference type="EMBL" id="PZG14786.1"/>
    </source>
</evidence>
<evidence type="ECO:0008006" key="8">
    <source>
        <dbReference type="Google" id="ProtNLM"/>
    </source>
</evidence>
<evidence type="ECO:0000256" key="4">
    <source>
        <dbReference type="ARBA" id="ARBA00023180"/>
    </source>
</evidence>
<dbReference type="GO" id="GO:0016787">
    <property type="term" value="F:hydrolase activity"/>
    <property type="evidence" value="ECO:0007669"/>
    <property type="project" value="UniProtKB-KW"/>
</dbReference>
<dbReference type="SUPFAM" id="SSF69318">
    <property type="entry name" value="Integrin alpha N-terminal domain"/>
    <property type="match status" value="2"/>
</dbReference>
<evidence type="ECO:0000256" key="1">
    <source>
        <dbReference type="ARBA" id="ARBA00022729"/>
    </source>
</evidence>
<dbReference type="EMBL" id="POTY01000140">
    <property type="protein sequence ID" value="PZG14786.1"/>
    <property type="molecule type" value="Genomic_DNA"/>
</dbReference>
<dbReference type="Proteomes" id="UP000248924">
    <property type="component" value="Unassembled WGS sequence"/>
</dbReference>
<comment type="caution">
    <text evidence="6">The sequence shown here is derived from an EMBL/GenBank/DDBJ whole genome shotgun (WGS) entry which is preliminary data.</text>
</comment>
<keyword evidence="4" id="KW-0325">Glycoprotein</keyword>
<dbReference type="InterPro" id="IPR013519">
    <property type="entry name" value="Int_alpha_beta-p"/>
</dbReference>
<evidence type="ECO:0000256" key="2">
    <source>
        <dbReference type="ARBA" id="ARBA00022737"/>
    </source>
</evidence>
<dbReference type="InterPro" id="IPR013517">
    <property type="entry name" value="FG-GAP"/>
</dbReference>
<dbReference type="PROSITE" id="PS51470">
    <property type="entry name" value="FG_GAP"/>
    <property type="match status" value="3"/>
</dbReference>
<keyword evidence="2" id="KW-0677">Repeat</keyword>
<dbReference type="PANTHER" id="PTHR23221:SF7">
    <property type="entry name" value="PHOSPHATIDYLINOSITOL-GLYCAN-SPECIFIC PHOSPHOLIPASE D"/>
    <property type="match status" value="1"/>
</dbReference>
<dbReference type="InterPro" id="IPR028994">
    <property type="entry name" value="Integrin_alpha_N"/>
</dbReference>
<dbReference type="PANTHER" id="PTHR23221">
    <property type="entry name" value="GLYCOSYLPHOSPHATIDYLINOSITOL PHOSPHOLIPASE D"/>
    <property type="match status" value="1"/>
</dbReference>
<dbReference type="RefSeq" id="WP_111215736.1">
    <property type="nucleotide sequence ID" value="NZ_POTY01000140.1"/>
</dbReference>
<dbReference type="AlphaFoldDB" id="A0A2W2DS21"/>
<organism evidence="6 7">
    <name type="scientific">Micromonospora craterilacus</name>
    <dbReference type="NCBI Taxonomy" id="1655439"/>
    <lineage>
        <taxon>Bacteria</taxon>
        <taxon>Bacillati</taxon>
        <taxon>Actinomycetota</taxon>
        <taxon>Actinomycetes</taxon>
        <taxon>Micromonosporales</taxon>
        <taxon>Micromonosporaceae</taxon>
        <taxon>Micromonospora</taxon>
    </lineage>
</organism>
<gene>
    <name evidence="6" type="ORF">C1I95_20965</name>
</gene>
<dbReference type="Gene3D" id="2.130.10.130">
    <property type="entry name" value="Integrin alpha, N-terminal"/>
    <property type="match status" value="3"/>
</dbReference>
<accession>A0A2W2DS21</accession>
<evidence type="ECO:0000256" key="5">
    <source>
        <dbReference type="SAM" id="SignalP"/>
    </source>
</evidence>
<proteinExistence type="predicted"/>
<evidence type="ECO:0000256" key="3">
    <source>
        <dbReference type="ARBA" id="ARBA00022801"/>
    </source>
</evidence>
<keyword evidence="7" id="KW-1185">Reference proteome</keyword>
<feature type="chain" id="PRO_5015888758" description="Esterase" evidence="5">
    <location>
        <begin position="26"/>
        <end position="552"/>
    </location>
</feature>
<dbReference type="Pfam" id="PF01839">
    <property type="entry name" value="FG-GAP"/>
    <property type="match status" value="4"/>
</dbReference>
<name>A0A2W2DS21_9ACTN</name>
<feature type="signal peptide" evidence="5">
    <location>
        <begin position="1"/>
        <end position="25"/>
    </location>
</feature>
<keyword evidence="3" id="KW-0378">Hydrolase</keyword>
<keyword evidence="1 5" id="KW-0732">Signal</keyword>
<reference evidence="6 7" key="1">
    <citation type="submission" date="2018-01" db="EMBL/GenBank/DDBJ databases">
        <title>Draft genome sequence of Jishengella sp. NA12.</title>
        <authorList>
            <person name="Sahin N."/>
            <person name="Ay H."/>
            <person name="Saygin H."/>
        </authorList>
    </citation>
    <scope>NUCLEOTIDE SEQUENCE [LARGE SCALE GENOMIC DNA]</scope>
    <source>
        <strain evidence="6 7">NA12</strain>
    </source>
</reference>
<protein>
    <recommendedName>
        <fullName evidence="8">Esterase</fullName>
    </recommendedName>
</protein>